<dbReference type="SMART" id="SM00226">
    <property type="entry name" value="LMWPc"/>
    <property type="match status" value="1"/>
</dbReference>
<evidence type="ECO:0000256" key="4">
    <source>
        <dbReference type="ARBA" id="ARBA00022912"/>
    </source>
</evidence>
<comment type="similarity">
    <text evidence="1">Belongs to the low molecular weight phosphotyrosine protein phosphatase family.</text>
</comment>
<evidence type="ECO:0000313" key="7">
    <source>
        <dbReference type="Proteomes" id="UP001500305"/>
    </source>
</evidence>
<accession>A0ABN3E5N3</accession>
<evidence type="ECO:0000256" key="3">
    <source>
        <dbReference type="ARBA" id="ARBA00022801"/>
    </source>
</evidence>
<dbReference type="Gene3D" id="3.40.50.2300">
    <property type="match status" value="1"/>
</dbReference>
<evidence type="ECO:0000256" key="2">
    <source>
        <dbReference type="ARBA" id="ARBA00013064"/>
    </source>
</evidence>
<proteinExistence type="inferred from homology"/>
<evidence type="ECO:0000256" key="1">
    <source>
        <dbReference type="ARBA" id="ARBA00011063"/>
    </source>
</evidence>
<dbReference type="InterPro" id="IPR036196">
    <property type="entry name" value="Ptyr_pPase_sf"/>
</dbReference>
<dbReference type="PANTHER" id="PTHR11717">
    <property type="entry name" value="LOW MOLECULAR WEIGHT PROTEIN TYROSINE PHOSPHATASE"/>
    <property type="match status" value="1"/>
</dbReference>
<name>A0ABN3E5N3_9ACTN</name>
<gene>
    <name evidence="6" type="ORF">GCM10010430_35020</name>
</gene>
<dbReference type="InterPro" id="IPR023485">
    <property type="entry name" value="Ptyr_pPase"/>
</dbReference>
<comment type="caution">
    <text evidence="6">The sequence shown here is derived from an EMBL/GenBank/DDBJ whole genome shotgun (WGS) entry which is preliminary data.</text>
</comment>
<dbReference type="InterPro" id="IPR050438">
    <property type="entry name" value="LMW_PTPase"/>
</dbReference>
<dbReference type="EC" id="3.1.3.48" evidence="2"/>
<feature type="domain" description="Phosphotyrosine protein phosphatase I" evidence="5">
    <location>
        <begin position="8"/>
        <end position="146"/>
    </location>
</feature>
<evidence type="ECO:0000259" key="5">
    <source>
        <dbReference type="SMART" id="SM00226"/>
    </source>
</evidence>
<reference evidence="6 7" key="1">
    <citation type="journal article" date="2019" name="Int. J. Syst. Evol. Microbiol.">
        <title>The Global Catalogue of Microorganisms (GCM) 10K type strain sequencing project: providing services to taxonomists for standard genome sequencing and annotation.</title>
        <authorList>
            <consortium name="The Broad Institute Genomics Platform"/>
            <consortium name="The Broad Institute Genome Sequencing Center for Infectious Disease"/>
            <person name="Wu L."/>
            <person name="Ma J."/>
        </authorList>
    </citation>
    <scope>NUCLEOTIDE SEQUENCE [LARGE SCALE GENOMIC DNA]</scope>
    <source>
        <strain evidence="6 7">JCM 7356</strain>
    </source>
</reference>
<sequence length="146" mass="15493">MTDEPAPRRILTVCLGNYCRSPLAAAVLAQQVGGAVEVRSAGLIGKWQDKPAHLGMIAAAAKLGYDLTAHRGTQVTIELLDWADLILAMDSSVLGKLRALGGEQVDAKLRLYLGDEDVPDPIDQPEEVFASCAALIKAGAARYLPL</sequence>
<dbReference type="PANTHER" id="PTHR11717:SF7">
    <property type="entry name" value="LOW MOLECULAR WEIGHT PHOSPHOTYROSINE PROTEIN PHOSPHATASE"/>
    <property type="match status" value="1"/>
</dbReference>
<dbReference type="CDD" id="cd16343">
    <property type="entry name" value="LMWPTP"/>
    <property type="match status" value="1"/>
</dbReference>
<dbReference type="SUPFAM" id="SSF52788">
    <property type="entry name" value="Phosphotyrosine protein phosphatases I"/>
    <property type="match status" value="1"/>
</dbReference>
<dbReference type="EMBL" id="BAAATR010000014">
    <property type="protein sequence ID" value="GAA2249324.1"/>
    <property type="molecule type" value="Genomic_DNA"/>
</dbReference>
<protein>
    <recommendedName>
        <fullName evidence="2">protein-tyrosine-phosphatase</fullName>
        <ecNumber evidence="2">3.1.3.48</ecNumber>
    </recommendedName>
</protein>
<dbReference type="RefSeq" id="WP_344637336.1">
    <property type="nucleotide sequence ID" value="NZ_BAAATR010000014.1"/>
</dbReference>
<dbReference type="PRINTS" id="PR00719">
    <property type="entry name" value="LMWPTPASE"/>
</dbReference>
<organism evidence="6 7">
    <name type="scientific">Kitasatospora cystarginea</name>
    <dbReference type="NCBI Taxonomy" id="58350"/>
    <lineage>
        <taxon>Bacteria</taxon>
        <taxon>Bacillati</taxon>
        <taxon>Actinomycetota</taxon>
        <taxon>Actinomycetes</taxon>
        <taxon>Kitasatosporales</taxon>
        <taxon>Streptomycetaceae</taxon>
        <taxon>Kitasatospora</taxon>
    </lineage>
</organism>
<keyword evidence="4" id="KW-0904">Protein phosphatase</keyword>
<dbReference type="Proteomes" id="UP001500305">
    <property type="component" value="Unassembled WGS sequence"/>
</dbReference>
<keyword evidence="3" id="KW-0378">Hydrolase</keyword>
<dbReference type="InterPro" id="IPR017867">
    <property type="entry name" value="Tyr_phospatase_low_mol_wt"/>
</dbReference>
<dbReference type="Pfam" id="PF01451">
    <property type="entry name" value="LMWPc"/>
    <property type="match status" value="1"/>
</dbReference>
<keyword evidence="7" id="KW-1185">Reference proteome</keyword>
<evidence type="ECO:0000313" key="6">
    <source>
        <dbReference type="EMBL" id="GAA2249324.1"/>
    </source>
</evidence>